<evidence type="ECO:0000313" key="1">
    <source>
        <dbReference type="EMBL" id="KAI9511067.1"/>
    </source>
</evidence>
<evidence type="ECO:0000313" key="2">
    <source>
        <dbReference type="Proteomes" id="UP001207468"/>
    </source>
</evidence>
<keyword evidence="2" id="KW-1185">Reference proteome</keyword>
<organism evidence="1 2">
    <name type="scientific">Russula earlei</name>
    <dbReference type="NCBI Taxonomy" id="71964"/>
    <lineage>
        <taxon>Eukaryota</taxon>
        <taxon>Fungi</taxon>
        <taxon>Dikarya</taxon>
        <taxon>Basidiomycota</taxon>
        <taxon>Agaricomycotina</taxon>
        <taxon>Agaricomycetes</taxon>
        <taxon>Russulales</taxon>
        <taxon>Russulaceae</taxon>
        <taxon>Russula</taxon>
    </lineage>
</organism>
<comment type="caution">
    <text evidence="1">The sequence shown here is derived from an EMBL/GenBank/DDBJ whole genome shotgun (WGS) entry which is preliminary data.</text>
</comment>
<proteinExistence type="predicted"/>
<sequence length="70" mass="7617">ARVKSLSEHRPLCTGCGLIVCALHPPHRVCPHCAAPLLTPPERAALIAQLEELRDQTLAEEAAAREREAE</sequence>
<protein>
    <submittedName>
        <fullName evidence="1">Uncharacterized protein</fullName>
    </submittedName>
</protein>
<dbReference type="EMBL" id="JAGFNK010000028">
    <property type="protein sequence ID" value="KAI9511067.1"/>
    <property type="molecule type" value="Genomic_DNA"/>
</dbReference>
<name>A0ACC0UJQ2_9AGAM</name>
<feature type="non-terminal residue" evidence="1">
    <location>
        <position position="70"/>
    </location>
</feature>
<dbReference type="Proteomes" id="UP001207468">
    <property type="component" value="Unassembled WGS sequence"/>
</dbReference>
<accession>A0ACC0UJQ2</accession>
<feature type="non-terminal residue" evidence="1">
    <location>
        <position position="1"/>
    </location>
</feature>
<gene>
    <name evidence="1" type="ORF">F5148DRAFT_953238</name>
</gene>
<reference evidence="1" key="1">
    <citation type="submission" date="2021-03" db="EMBL/GenBank/DDBJ databases">
        <title>Evolutionary priming and transition to the ectomycorrhizal habit in an iconic lineage of mushroom-forming fungi: is preadaptation a requirement?</title>
        <authorList>
            <consortium name="DOE Joint Genome Institute"/>
            <person name="Looney B.P."/>
            <person name="Miyauchi S."/>
            <person name="Morin E."/>
            <person name="Drula E."/>
            <person name="Courty P.E."/>
            <person name="Chicoki N."/>
            <person name="Fauchery L."/>
            <person name="Kohler A."/>
            <person name="Kuo A."/>
            <person name="LaButti K."/>
            <person name="Pangilinan J."/>
            <person name="Lipzen A."/>
            <person name="Riley R."/>
            <person name="Andreopoulos W."/>
            <person name="He G."/>
            <person name="Johnson J."/>
            <person name="Barry K.W."/>
            <person name="Grigoriev I.V."/>
            <person name="Nagy L."/>
            <person name="Hibbett D."/>
            <person name="Henrissat B."/>
            <person name="Matheny P.B."/>
            <person name="Labbe J."/>
            <person name="Martin A.F."/>
        </authorList>
    </citation>
    <scope>NUCLEOTIDE SEQUENCE</scope>
    <source>
        <strain evidence="1">BPL698</strain>
    </source>
</reference>